<keyword evidence="3" id="KW-1185">Reference proteome</keyword>
<feature type="compositionally biased region" description="Polar residues" evidence="1">
    <location>
        <begin position="1"/>
        <end position="10"/>
    </location>
</feature>
<dbReference type="AlphaFoldDB" id="E7RWX9"/>
<dbReference type="EMBL" id="AEQP01000004">
    <property type="protein sequence ID" value="EFV95233.1"/>
    <property type="molecule type" value="Genomic_DNA"/>
</dbReference>
<dbReference type="Pfam" id="PF12112">
    <property type="entry name" value="DUF3579"/>
    <property type="match status" value="1"/>
</dbReference>
<reference evidence="2 3" key="1">
    <citation type="submission" date="2010-12" db="EMBL/GenBank/DDBJ databases">
        <authorList>
            <person name="Muzny D."/>
            <person name="Qin X."/>
            <person name="Deng J."/>
            <person name="Jiang H."/>
            <person name="Liu Y."/>
            <person name="Qu J."/>
            <person name="Song X.-Z."/>
            <person name="Zhang L."/>
            <person name="Thornton R."/>
            <person name="Coyle M."/>
            <person name="Francisco L."/>
            <person name="Jackson L."/>
            <person name="Javaid M."/>
            <person name="Korchina V."/>
            <person name="Kovar C."/>
            <person name="Mata R."/>
            <person name="Mathew T."/>
            <person name="Ngo R."/>
            <person name="Nguyen L."/>
            <person name="Nguyen N."/>
            <person name="Okwuonu G."/>
            <person name="Ongeri F."/>
            <person name="Pham C."/>
            <person name="Simmons D."/>
            <person name="Wilczek-Boney K."/>
            <person name="Hale W."/>
            <person name="Jakkamsetti A."/>
            <person name="Pham P."/>
            <person name="Ruth R."/>
            <person name="San Lucas F."/>
            <person name="Warren J."/>
            <person name="Zhang J."/>
            <person name="Zhao Z."/>
            <person name="Zhou C."/>
            <person name="Zhu D."/>
            <person name="Lee S."/>
            <person name="Bess C."/>
            <person name="Blankenburg K."/>
            <person name="Forbes L."/>
            <person name="Fu Q."/>
            <person name="Gubbala S."/>
            <person name="Hirani K."/>
            <person name="Jayaseelan J.C."/>
            <person name="Lara F."/>
            <person name="Munidasa M."/>
            <person name="Palculict T."/>
            <person name="Patil S."/>
            <person name="Pu L.-L."/>
            <person name="Saada N."/>
            <person name="Tang L."/>
            <person name="Weissenberger G."/>
            <person name="Zhu Y."/>
            <person name="Hemphill L."/>
            <person name="Shang Y."/>
            <person name="Youmans B."/>
            <person name="Ayvaz T."/>
            <person name="Ross M."/>
            <person name="Santibanez J."/>
            <person name="Aqrawi P."/>
            <person name="Gross S."/>
            <person name="Joshi V."/>
            <person name="Fowler G."/>
            <person name="Nazareth L."/>
            <person name="Reid J."/>
            <person name="Worley K."/>
            <person name="Petrosino J."/>
            <person name="Highlander S."/>
            <person name="Gibbs R."/>
        </authorList>
    </citation>
    <scope>NUCLEOTIDE SEQUENCE [LARGE SCALE GENOMIC DNA]</scope>
    <source>
        <strain evidence="2 3">ATCC 51599</strain>
    </source>
</reference>
<dbReference type="STRING" id="887898.HMPREF0551_1192"/>
<accession>E7RWX9</accession>
<dbReference type="Gene3D" id="3.30.70.2340">
    <property type="entry name" value="Uncharacterised protein PF12112 family, DUF3579"/>
    <property type="match status" value="1"/>
</dbReference>
<evidence type="ECO:0000313" key="3">
    <source>
        <dbReference type="Proteomes" id="UP000011021"/>
    </source>
</evidence>
<proteinExistence type="predicted"/>
<dbReference type="Proteomes" id="UP000011021">
    <property type="component" value="Unassembled WGS sequence"/>
</dbReference>
<dbReference type="HOGENOM" id="CLU_1702809_0_0_4"/>
<evidence type="ECO:0000313" key="2">
    <source>
        <dbReference type="EMBL" id="EFV95233.1"/>
    </source>
</evidence>
<comment type="caution">
    <text evidence="2">The sequence shown here is derived from an EMBL/GenBank/DDBJ whole genome shotgun (WGS) entry which is preliminary data.</text>
</comment>
<feature type="compositionally biased region" description="Low complexity" evidence="1">
    <location>
        <begin position="32"/>
        <end position="44"/>
    </location>
</feature>
<evidence type="ECO:0008006" key="4">
    <source>
        <dbReference type="Google" id="ProtNLM"/>
    </source>
</evidence>
<protein>
    <recommendedName>
        <fullName evidence="4">DUF3579 domain-containing protein</fullName>
    </recommendedName>
</protein>
<feature type="region of interest" description="Disordered" evidence="1">
    <location>
        <begin position="1"/>
        <end position="50"/>
    </location>
</feature>
<dbReference type="eggNOG" id="COG0456">
    <property type="taxonomic scope" value="Bacteria"/>
</dbReference>
<gene>
    <name evidence="2" type="ORF">HMPREF0551_1192</name>
</gene>
<organism evidence="2 3">
    <name type="scientific">Lautropia mirabilis ATCC 51599</name>
    <dbReference type="NCBI Taxonomy" id="887898"/>
    <lineage>
        <taxon>Bacteria</taxon>
        <taxon>Pseudomonadati</taxon>
        <taxon>Pseudomonadota</taxon>
        <taxon>Betaproteobacteria</taxon>
        <taxon>Burkholderiales</taxon>
        <taxon>Burkholderiaceae</taxon>
        <taxon>Lautropia</taxon>
    </lineage>
</organism>
<sequence>MQQESMNPSASVGDGIPGQETLAGGIPPPAPDATAHAAHPVAPTCPGATPDPVAHVRHAARFVIIGETHEGRRFRPSDWAERLAGVMAAFRPRKKSGARSGVGQFHLGYSPYVLPSMYQGFKCVIVDRRLHDVEPLAHNFVLNFALDNRLRTEALD</sequence>
<name>E7RWX9_9BURK</name>
<dbReference type="InterPro" id="IPR021969">
    <property type="entry name" value="DUF3579"/>
</dbReference>
<evidence type="ECO:0000256" key="1">
    <source>
        <dbReference type="SAM" id="MobiDB-lite"/>
    </source>
</evidence>